<comment type="caution">
    <text evidence="2">The sequence shown here is derived from an EMBL/GenBank/DDBJ whole genome shotgun (WGS) entry which is preliminary data.</text>
</comment>
<keyword evidence="1" id="KW-0812">Transmembrane</keyword>
<organism evidence="2 3">
    <name type="scientific">Acinetobacter higginsii</name>
    <dbReference type="NCBI Taxonomy" id="70347"/>
    <lineage>
        <taxon>Bacteria</taxon>
        <taxon>Pseudomonadati</taxon>
        <taxon>Pseudomonadota</taxon>
        <taxon>Gammaproteobacteria</taxon>
        <taxon>Moraxellales</taxon>
        <taxon>Moraxellaceae</taxon>
        <taxon>Acinetobacter</taxon>
    </lineage>
</organism>
<dbReference type="EMBL" id="APRN01000036">
    <property type="protein sequence ID" value="ENX57621.1"/>
    <property type="molecule type" value="Genomic_DNA"/>
</dbReference>
<dbReference type="AlphaFoldDB" id="N9SSL4"/>
<proteinExistence type="predicted"/>
<gene>
    <name evidence="2" type="ORF">F902_02018</name>
</gene>
<accession>N9SSL4</accession>
<dbReference type="Proteomes" id="UP000013084">
    <property type="component" value="Unassembled WGS sequence"/>
</dbReference>
<reference evidence="2 3" key="1">
    <citation type="submission" date="2013-02" db="EMBL/GenBank/DDBJ databases">
        <title>The Genome Sequence of Acinetobacter sp. CIP 70.18.</title>
        <authorList>
            <consortium name="The Broad Institute Genome Sequencing Platform"/>
            <consortium name="The Broad Institute Genome Sequencing Center for Infectious Disease"/>
            <person name="Cerqueira G."/>
            <person name="Feldgarden M."/>
            <person name="Courvalin P."/>
            <person name="Perichon B."/>
            <person name="Grillot-Courvalin C."/>
            <person name="Clermont D."/>
            <person name="Rocha E."/>
            <person name="Yoon E.-J."/>
            <person name="Nemec A."/>
            <person name="Walker B."/>
            <person name="Young S.K."/>
            <person name="Zeng Q."/>
            <person name="Gargeya S."/>
            <person name="Fitzgerald M."/>
            <person name="Haas B."/>
            <person name="Abouelleil A."/>
            <person name="Alvarado L."/>
            <person name="Arachchi H.M."/>
            <person name="Berlin A.M."/>
            <person name="Chapman S.B."/>
            <person name="Dewar J."/>
            <person name="Goldberg J."/>
            <person name="Griggs A."/>
            <person name="Gujja S."/>
            <person name="Hansen M."/>
            <person name="Howarth C."/>
            <person name="Imamovic A."/>
            <person name="Larimer J."/>
            <person name="McCowan C."/>
            <person name="Murphy C."/>
            <person name="Neiman D."/>
            <person name="Pearson M."/>
            <person name="Priest M."/>
            <person name="Roberts A."/>
            <person name="Saif S."/>
            <person name="Shea T."/>
            <person name="Sisk P."/>
            <person name="Sykes S."/>
            <person name="Wortman J."/>
            <person name="Nusbaum C."/>
            <person name="Birren B."/>
        </authorList>
    </citation>
    <scope>NUCLEOTIDE SEQUENCE [LARGE SCALE GENOMIC DNA]</scope>
    <source>
        <strain evidence="2 3">CIP 70.18</strain>
    </source>
</reference>
<keyword evidence="3" id="KW-1185">Reference proteome</keyword>
<sequence length="159" mass="17493">MEQNATLDNPPETTLPFWKVLTGTMLIASGLIFGVASALDKYDHFKAEQAKPIYSQYAAELTKSSYEVMAAHLSSDITGEAVIDMDNFKVPVKFVFNSKIQYSGVVAEPVIDIQILEIGVITNMAGTNEFSDFTNFEDHKAINAAIVAYIKKHNLLEGV</sequence>
<name>N9SSL4_9GAMM</name>
<evidence type="ECO:0000313" key="2">
    <source>
        <dbReference type="EMBL" id="ENX57621.1"/>
    </source>
</evidence>
<evidence type="ECO:0000256" key="1">
    <source>
        <dbReference type="SAM" id="Phobius"/>
    </source>
</evidence>
<feature type="transmembrane region" description="Helical" evidence="1">
    <location>
        <begin position="20"/>
        <end position="39"/>
    </location>
</feature>
<dbReference type="RefSeq" id="WP_005203036.1">
    <property type="nucleotide sequence ID" value="NZ_KB850072.1"/>
</dbReference>
<dbReference type="HOGENOM" id="CLU_140152_0_0_6"/>
<dbReference type="PATRIC" id="fig|1217700.3.peg.1949"/>
<evidence type="ECO:0000313" key="3">
    <source>
        <dbReference type="Proteomes" id="UP000013084"/>
    </source>
</evidence>
<keyword evidence="1" id="KW-0472">Membrane</keyword>
<keyword evidence="1" id="KW-1133">Transmembrane helix</keyword>
<protein>
    <submittedName>
        <fullName evidence="2">Uncharacterized protein</fullName>
    </submittedName>
</protein>